<organism evidence="1 2">
    <name type="scientific">Aspergillus nanangensis</name>
    <dbReference type="NCBI Taxonomy" id="2582783"/>
    <lineage>
        <taxon>Eukaryota</taxon>
        <taxon>Fungi</taxon>
        <taxon>Dikarya</taxon>
        <taxon>Ascomycota</taxon>
        <taxon>Pezizomycotina</taxon>
        <taxon>Eurotiomycetes</taxon>
        <taxon>Eurotiomycetidae</taxon>
        <taxon>Eurotiales</taxon>
        <taxon>Aspergillaceae</taxon>
        <taxon>Aspergillus</taxon>
        <taxon>Aspergillus subgen. Circumdati</taxon>
    </lineage>
</organism>
<reference evidence="1" key="2">
    <citation type="submission" date="2020-02" db="EMBL/GenBank/DDBJ databases">
        <authorList>
            <person name="Gilchrist C.L.M."/>
            <person name="Chooi Y.-H."/>
        </authorList>
    </citation>
    <scope>NUCLEOTIDE SEQUENCE</scope>
    <source>
        <strain evidence="1">MST-FP2251</strain>
    </source>
</reference>
<comment type="caution">
    <text evidence="1">The sequence shown here is derived from an EMBL/GenBank/DDBJ whole genome shotgun (WGS) entry which is preliminary data.</text>
</comment>
<name>A0AAD4CAY6_ASPNN</name>
<sequence>MYAYALCTPTLSVRLRSEYASVRLGSVYAYALCTPTLCVRLRSVYAYALCTPTLCEEEQMAIESYFLR</sequence>
<keyword evidence="2" id="KW-1185">Reference proteome</keyword>
<evidence type="ECO:0000313" key="1">
    <source>
        <dbReference type="EMBL" id="KAF9882923.1"/>
    </source>
</evidence>
<dbReference type="AlphaFoldDB" id="A0AAD4CAY6"/>
<gene>
    <name evidence="1" type="ORF">FE257_004879</name>
</gene>
<accession>A0AAD4CAY6</accession>
<protein>
    <submittedName>
        <fullName evidence="1">Uncharacterized protein</fullName>
    </submittedName>
</protein>
<evidence type="ECO:0000313" key="2">
    <source>
        <dbReference type="Proteomes" id="UP001194746"/>
    </source>
</evidence>
<dbReference type="Proteomes" id="UP001194746">
    <property type="component" value="Unassembled WGS sequence"/>
</dbReference>
<dbReference type="EMBL" id="VCAU01000202">
    <property type="protein sequence ID" value="KAF9882923.1"/>
    <property type="molecule type" value="Genomic_DNA"/>
</dbReference>
<reference evidence="1" key="1">
    <citation type="journal article" date="2019" name="Beilstein J. Org. Chem.">
        <title>Nanangenines: drimane sesquiterpenoids as the dominant metabolite cohort of a novel Australian fungus, Aspergillus nanangensis.</title>
        <authorList>
            <person name="Lacey H.J."/>
            <person name="Gilchrist C.L.M."/>
            <person name="Crombie A."/>
            <person name="Kalaitzis J.A."/>
            <person name="Vuong D."/>
            <person name="Rutledge P.J."/>
            <person name="Turner P."/>
            <person name="Pitt J.I."/>
            <person name="Lacey E."/>
            <person name="Chooi Y.H."/>
            <person name="Piggott A.M."/>
        </authorList>
    </citation>
    <scope>NUCLEOTIDE SEQUENCE</scope>
    <source>
        <strain evidence="1">MST-FP2251</strain>
    </source>
</reference>
<proteinExistence type="predicted"/>